<proteinExistence type="predicted"/>
<dbReference type="PANTHER" id="PTHR42930:SF2">
    <property type="entry name" value="PHOU DOMAIN-CONTAINING PROTEIN"/>
    <property type="match status" value="1"/>
</dbReference>
<evidence type="ECO:0000313" key="2">
    <source>
        <dbReference type="EMBL" id="AKB83810.1"/>
    </source>
</evidence>
<feature type="domain" description="PhoU" evidence="1">
    <location>
        <begin position="161"/>
        <end position="250"/>
    </location>
</feature>
<dbReference type="SUPFAM" id="SSF109755">
    <property type="entry name" value="PhoU-like"/>
    <property type="match status" value="1"/>
</dbReference>
<dbReference type="PANTHER" id="PTHR42930">
    <property type="entry name" value="PHOSPHATE-SPECIFIC TRANSPORT SYSTEM ACCESSORY PROTEIN PHOU"/>
    <property type="match status" value="1"/>
</dbReference>
<dbReference type="EMBL" id="CP009517">
    <property type="protein sequence ID" value="AKB83810.1"/>
    <property type="molecule type" value="Genomic_DNA"/>
</dbReference>
<dbReference type="KEGG" id="mbak:MSBR3_3232"/>
<reference evidence="2" key="1">
    <citation type="submission" date="2014-07" db="EMBL/GenBank/DDBJ databases">
        <title>Methanogenic archaea and the global carbon cycle.</title>
        <authorList>
            <person name="Henriksen J.R."/>
            <person name="Luke J."/>
            <person name="Reinhart S."/>
            <person name="Benedict M.N."/>
            <person name="Youngblut N.D."/>
            <person name="Metcalf M.E."/>
            <person name="Whitaker R.J."/>
            <person name="Metcalf W.W."/>
        </authorList>
    </citation>
    <scope>NUCLEOTIDE SEQUENCE [LARGE SCALE GENOMIC DNA]</scope>
    <source>
        <strain evidence="2">3</strain>
    </source>
</reference>
<dbReference type="Gene3D" id="1.20.58.220">
    <property type="entry name" value="Phosphate transport system protein phou homolog 2, domain 2"/>
    <property type="match status" value="1"/>
</dbReference>
<evidence type="ECO:0000259" key="1">
    <source>
        <dbReference type="Pfam" id="PF01895"/>
    </source>
</evidence>
<dbReference type="AlphaFoldDB" id="A0A0E3WYF6"/>
<gene>
    <name evidence="2" type="ORF">MSBR3_3232</name>
</gene>
<name>A0A0E3WYF6_METBA</name>
<sequence>MSIQILKVYSPPQGDHSITKDQRKVQFTGNSTYIVSLPIKWIHDTGIEVGDALTLTPMPNKTLHISYSAVSTERSDLKAMIEYSHSDSAENNFRILISNYLAGYNIIKLTSVKGFSAHDRKFIKDSVRQKLIGLELIEESRTELVFQCLLNYSDLFLRRVIKNMYGLVRSMLEDSMKALRDYNVGIAEDIIQRDDDVDRFYFLSVRQLNAAIEDIELSDTIGIRHPQECLEYRLITKIIERIGDHAVKIAVNTQRIDSAVSPDNPIFKMAELSINVFKSSIDSIAQEDLQTINKTVEEAKSISQFGVSLESRKLGNTGNVEISMILESLRRIAEYSGDIAEASMNMNVKI</sequence>
<keyword evidence="3" id="KW-1185">Reference proteome</keyword>
<organism evidence="2 3">
    <name type="scientific">Methanosarcina barkeri 3</name>
    <dbReference type="NCBI Taxonomy" id="1434107"/>
    <lineage>
        <taxon>Archaea</taxon>
        <taxon>Methanobacteriati</taxon>
        <taxon>Methanobacteriota</taxon>
        <taxon>Stenosarchaea group</taxon>
        <taxon>Methanomicrobia</taxon>
        <taxon>Methanosarcinales</taxon>
        <taxon>Methanosarcinaceae</taxon>
        <taxon>Methanosarcina</taxon>
    </lineage>
</organism>
<dbReference type="InterPro" id="IPR026022">
    <property type="entry name" value="PhoU_dom"/>
</dbReference>
<dbReference type="STRING" id="1434107.MSBR3_3232"/>
<dbReference type="GO" id="GO:0045936">
    <property type="term" value="P:negative regulation of phosphate metabolic process"/>
    <property type="evidence" value="ECO:0007669"/>
    <property type="project" value="InterPro"/>
</dbReference>
<dbReference type="InterPro" id="IPR038078">
    <property type="entry name" value="PhoU-like_sf"/>
</dbReference>
<protein>
    <submittedName>
        <fullName evidence="2">Phosphate uptake regulator, PhoU</fullName>
    </submittedName>
</protein>
<dbReference type="PATRIC" id="fig|1434107.4.peg.4071"/>
<accession>A0A0E3WYF6</accession>
<dbReference type="Pfam" id="PF01895">
    <property type="entry name" value="PhoU"/>
    <property type="match status" value="1"/>
</dbReference>
<dbReference type="InterPro" id="IPR028366">
    <property type="entry name" value="PhoU"/>
</dbReference>
<dbReference type="GO" id="GO:0030643">
    <property type="term" value="P:intracellular phosphate ion homeostasis"/>
    <property type="evidence" value="ECO:0007669"/>
    <property type="project" value="InterPro"/>
</dbReference>
<dbReference type="HOGENOM" id="CLU_069302_1_0_2"/>
<evidence type="ECO:0000313" key="3">
    <source>
        <dbReference type="Proteomes" id="UP000033066"/>
    </source>
</evidence>
<dbReference type="Proteomes" id="UP000033066">
    <property type="component" value="Chromosome"/>
</dbReference>